<gene>
    <name evidence="13" type="primary">LOC106511530</name>
</gene>
<accession>A0A2I4AJS9</accession>
<dbReference type="GO" id="GO:0045259">
    <property type="term" value="C:proton-transporting ATP synthase complex"/>
    <property type="evidence" value="ECO:0007669"/>
    <property type="project" value="UniProtKB-KW"/>
</dbReference>
<feature type="transmembrane region" description="Helical" evidence="11">
    <location>
        <begin position="12"/>
        <end position="33"/>
    </location>
</feature>
<evidence type="ECO:0000313" key="13">
    <source>
        <dbReference type="RefSeq" id="XP_013855743.1"/>
    </source>
</evidence>
<keyword evidence="9 11" id="KW-0472">Membrane</keyword>
<evidence type="ECO:0000256" key="10">
    <source>
        <dbReference type="ARBA" id="ARBA00023310"/>
    </source>
</evidence>
<dbReference type="AlphaFoldDB" id="A0A2I4AJS9"/>
<dbReference type="RefSeq" id="XP_013855743.1">
    <property type="nucleotide sequence ID" value="XM_014000289.1"/>
</dbReference>
<evidence type="ECO:0000313" key="12">
    <source>
        <dbReference type="Proteomes" id="UP000192220"/>
    </source>
</evidence>
<dbReference type="GO" id="GO:1902600">
    <property type="term" value="P:proton transmembrane transport"/>
    <property type="evidence" value="ECO:0007669"/>
    <property type="project" value="UniProtKB-KW"/>
</dbReference>
<comment type="similarity">
    <text evidence="2">Belongs to the ATPase A chain family.</text>
</comment>
<evidence type="ECO:0000256" key="4">
    <source>
        <dbReference type="ARBA" id="ARBA00022547"/>
    </source>
</evidence>
<name>A0A2I4AJS9_AUSLI</name>
<evidence type="ECO:0000256" key="7">
    <source>
        <dbReference type="ARBA" id="ARBA00022989"/>
    </source>
</evidence>
<comment type="subcellular location">
    <subcellularLocation>
        <location evidence="1">Membrane</location>
        <topology evidence="1">Multi-pass membrane protein</topology>
    </subcellularLocation>
</comment>
<reference evidence="13" key="1">
    <citation type="submission" date="2025-08" db="UniProtKB">
        <authorList>
            <consortium name="RefSeq"/>
        </authorList>
    </citation>
    <scope>IDENTIFICATION</scope>
</reference>
<keyword evidence="10" id="KW-0066">ATP synthesis</keyword>
<evidence type="ECO:0000256" key="3">
    <source>
        <dbReference type="ARBA" id="ARBA00022448"/>
    </source>
</evidence>
<dbReference type="InParanoid" id="A0A2I4AJS9"/>
<keyword evidence="5 11" id="KW-0812">Transmembrane</keyword>
<keyword evidence="3" id="KW-0813">Transport</keyword>
<sequence>MSSPLNLFDQFISPSLLGFPLLVLAIIIPWALIPKISSQSILLTSLILFIVTLNIMGLLPYSFTPTTHLPLNLALAFPL</sequence>
<evidence type="ECO:0000256" key="6">
    <source>
        <dbReference type="ARBA" id="ARBA00022781"/>
    </source>
</evidence>
<evidence type="ECO:0000256" key="5">
    <source>
        <dbReference type="ARBA" id="ARBA00022692"/>
    </source>
</evidence>
<dbReference type="GeneID" id="106511530"/>
<organism evidence="12 13">
    <name type="scientific">Austrofundulus limnaeus</name>
    <name type="common">Annual killifish</name>
    <dbReference type="NCBI Taxonomy" id="52670"/>
    <lineage>
        <taxon>Eukaryota</taxon>
        <taxon>Metazoa</taxon>
        <taxon>Chordata</taxon>
        <taxon>Craniata</taxon>
        <taxon>Vertebrata</taxon>
        <taxon>Euteleostomi</taxon>
        <taxon>Actinopterygii</taxon>
        <taxon>Neopterygii</taxon>
        <taxon>Teleostei</taxon>
        <taxon>Neoteleostei</taxon>
        <taxon>Acanthomorphata</taxon>
        <taxon>Ovalentaria</taxon>
        <taxon>Atherinomorphae</taxon>
        <taxon>Cyprinodontiformes</taxon>
        <taxon>Rivulidae</taxon>
        <taxon>Austrofundulus</taxon>
    </lineage>
</organism>
<dbReference type="OrthoDB" id="5976622at2759"/>
<dbReference type="KEGG" id="alim:106511530"/>
<dbReference type="STRING" id="52670.A0A2I4AJS9"/>
<dbReference type="Proteomes" id="UP000192220">
    <property type="component" value="Unplaced"/>
</dbReference>
<evidence type="ECO:0000256" key="8">
    <source>
        <dbReference type="ARBA" id="ARBA00023065"/>
    </source>
</evidence>
<evidence type="ECO:0000256" key="1">
    <source>
        <dbReference type="ARBA" id="ARBA00004141"/>
    </source>
</evidence>
<keyword evidence="12" id="KW-1185">Reference proteome</keyword>
<keyword evidence="6" id="KW-0375">Hydrogen ion transport</keyword>
<evidence type="ECO:0000256" key="9">
    <source>
        <dbReference type="ARBA" id="ARBA00023136"/>
    </source>
</evidence>
<keyword evidence="7 11" id="KW-1133">Transmembrane helix</keyword>
<dbReference type="InterPro" id="IPR035908">
    <property type="entry name" value="F0_ATP_A_sf"/>
</dbReference>
<evidence type="ECO:0000256" key="11">
    <source>
        <dbReference type="SAM" id="Phobius"/>
    </source>
</evidence>
<proteinExistence type="inferred from homology"/>
<evidence type="ECO:0000256" key="2">
    <source>
        <dbReference type="ARBA" id="ARBA00006810"/>
    </source>
</evidence>
<protein>
    <submittedName>
        <fullName evidence="13">ATP synthase subunit a</fullName>
    </submittedName>
</protein>
<dbReference type="SUPFAM" id="SSF81336">
    <property type="entry name" value="F1F0 ATP synthase subunit A"/>
    <property type="match status" value="1"/>
</dbReference>
<dbReference type="GO" id="GO:0006754">
    <property type="term" value="P:ATP biosynthetic process"/>
    <property type="evidence" value="ECO:0007669"/>
    <property type="project" value="UniProtKB-KW"/>
</dbReference>
<feature type="transmembrane region" description="Helical" evidence="11">
    <location>
        <begin position="40"/>
        <end position="63"/>
    </location>
</feature>
<keyword evidence="8" id="KW-0406">Ion transport</keyword>
<keyword evidence="4" id="KW-0138">CF(0)</keyword>